<sequence>MTLHGGGGPLLYFIDIYVVMSFIKKLRRYDIEIKNEERIKDGSLSHNKVKINVFFSKLPNIDLFCHSLLLYYNFHTIILSIFDCQSVTRPYSSSKCVYRVS</sequence>
<protein>
    <submittedName>
        <fullName evidence="1">Uncharacterized protein</fullName>
    </submittedName>
</protein>
<comment type="caution">
    <text evidence="1">The sequence shown here is derived from an EMBL/GenBank/DDBJ whole genome shotgun (WGS) entry which is preliminary data.</text>
</comment>
<name>A0A9P0GYP0_CHRIL</name>
<proteinExistence type="predicted"/>
<dbReference type="EMBL" id="CAJCES030000013">
    <property type="protein sequence ID" value="CAH1286859.1"/>
    <property type="molecule type" value="Genomic_DNA"/>
</dbReference>
<gene>
    <name evidence="1" type="ORF">CINC_LOCUS58</name>
</gene>
<accession>A0A9P0GYP0</accession>
<dbReference type="Proteomes" id="UP001154114">
    <property type="component" value="Unassembled WGS sequence"/>
</dbReference>
<organism evidence="1 2">
    <name type="scientific">Chrysodeixis includens</name>
    <name type="common">Soybean looper</name>
    <name type="synonym">Pseudoplusia includens</name>
    <dbReference type="NCBI Taxonomy" id="689277"/>
    <lineage>
        <taxon>Eukaryota</taxon>
        <taxon>Metazoa</taxon>
        <taxon>Ecdysozoa</taxon>
        <taxon>Arthropoda</taxon>
        <taxon>Hexapoda</taxon>
        <taxon>Insecta</taxon>
        <taxon>Pterygota</taxon>
        <taxon>Neoptera</taxon>
        <taxon>Endopterygota</taxon>
        <taxon>Lepidoptera</taxon>
        <taxon>Glossata</taxon>
        <taxon>Ditrysia</taxon>
        <taxon>Noctuoidea</taxon>
        <taxon>Noctuidae</taxon>
        <taxon>Plusiinae</taxon>
        <taxon>Chrysodeixis</taxon>
    </lineage>
</organism>
<reference evidence="1" key="1">
    <citation type="submission" date="2021-12" db="EMBL/GenBank/DDBJ databases">
        <authorList>
            <person name="King R."/>
        </authorList>
    </citation>
    <scope>NUCLEOTIDE SEQUENCE</scope>
</reference>
<keyword evidence="2" id="KW-1185">Reference proteome</keyword>
<evidence type="ECO:0000313" key="2">
    <source>
        <dbReference type="Proteomes" id="UP001154114"/>
    </source>
</evidence>
<evidence type="ECO:0000313" key="1">
    <source>
        <dbReference type="EMBL" id="CAH1286859.1"/>
    </source>
</evidence>
<dbReference type="AlphaFoldDB" id="A0A9P0GYP0"/>